<feature type="region of interest" description="Disordered" evidence="1">
    <location>
        <begin position="96"/>
        <end position="262"/>
    </location>
</feature>
<dbReference type="OrthoDB" id="2139939at2759"/>
<dbReference type="PANTHER" id="PTHR34117">
    <property type="entry name" value="STYLE CELL-CYCLE INHIBITOR 1"/>
    <property type="match status" value="1"/>
</dbReference>
<evidence type="ECO:0008006" key="4">
    <source>
        <dbReference type="Google" id="ProtNLM"/>
    </source>
</evidence>
<dbReference type="EMBL" id="MU004231">
    <property type="protein sequence ID" value="KAF2673343.1"/>
    <property type="molecule type" value="Genomic_DNA"/>
</dbReference>
<feature type="compositionally biased region" description="Basic and acidic residues" evidence="1">
    <location>
        <begin position="247"/>
        <end position="262"/>
    </location>
</feature>
<protein>
    <recommendedName>
        <fullName evidence="4">RNA helicase HEL117</fullName>
    </recommendedName>
</protein>
<evidence type="ECO:0000256" key="1">
    <source>
        <dbReference type="SAM" id="MobiDB-lite"/>
    </source>
</evidence>
<dbReference type="InterPro" id="IPR044688">
    <property type="entry name" value="SCI-1-like"/>
</dbReference>
<dbReference type="PANTHER" id="PTHR34117:SF1">
    <property type="entry name" value="STYLE CELL-CYCLE INHIBITOR 1"/>
    <property type="match status" value="1"/>
</dbReference>
<sequence>MPSSRPSARSRSPHSRTAHPSRRSRSPRPSSHKTQKSFPFKVRPLSKHELESFRGLFALYLEAQKQIDINELDEKELKGRWKSFFKKWNQGELAEGWYDPETKRRADEQALDVPPQEENVHEPKAQDSDDEFGPAMPAHVSGGARAGPSIPSLQDLAYRDELVQESHLASREDTRYERKTERKAQKDRMEELVPRADAGTRERQLEKKKETSALHASFRENRSPGAEEIPEGDLMGDDGIANYKRKKMEEEKKKSERQLRKEEIWRAKAEERREILEVRKEKEDRTMDMLKELARQRYG</sequence>
<feature type="compositionally biased region" description="Low complexity" evidence="1">
    <location>
        <begin position="1"/>
        <end position="10"/>
    </location>
</feature>
<name>A0A6A6UPG9_9PEZI</name>
<organism evidence="2 3">
    <name type="scientific">Microthyrium microscopicum</name>
    <dbReference type="NCBI Taxonomy" id="703497"/>
    <lineage>
        <taxon>Eukaryota</taxon>
        <taxon>Fungi</taxon>
        <taxon>Dikarya</taxon>
        <taxon>Ascomycota</taxon>
        <taxon>Pezizomycotina</taxon>
        <taxon>Dothideomycetes</taxon>
        <taxon>Dothideomycetes incertae sedis</taxon>
        <taxon>Microthyriales</taxon>
        <taxon>Microthyriaceae</taxon>
        <taxon>Microthyrium</taxon>
    </lineage>
</organism>
<evidence type="ECO:0000313" key="3">
    <source>
        <dbReference type="Proteomes" id="UP000799302"/>
    </source>
</evidence>
<accession>A0A6A6UPG9</accession>
<dbReference type="Proteomes" id="UP000799302">
    <property type="component" value="Unassembled WGS sequence"/>
</dbReference>
<feature type="compositionally biased region" description="Basic and acidic residues" evidence="1">
    <location>
        <begin position="118"/>
        <end position="127"/>
    </location>
</feature>
<feature type="region of interest" description="Disordered" evidence="1">
    <location>
        <begin position="1"/>
        <end position="43"/>
    </location>
</feature>
<feature type="compositionally biased region" description="Basic residues" evidence="1">
    <location>
        <begin position="11"/>
        <end position="35"/>
    </location>
</feature>
<keyword evidence="3" id="KW-1185">Reference proteome</keyword>
<reference evidence="2" key="1">
    <citation type="journal article" date="2020" name="Stud. Mycol.">
        <title>101 Dothideomycetes genomes: a test case for predicting lifestyles and emergence of pathogens.</title>
        <authorList>
            <person name="Haridas S."/>
            <person name="Albert R."/>
            <person name="Binder M."/>
            <person name="Bloem J."/>
            <person name="Labutti K."/>
            <person name="Salamov A."/>
            <person name="Andreopoulos B."/>
            <person name="Baker S."/>
            <person name="Barry K."/>
            <person name="Bills G."/>
            <person name="Bluhm B."/>
            <person name="Cannon C."/>
            <person name="Castanera R."/>
            <person name="Culley D."/>
            <person name="Daum C."/>
            <person name="Ezra D."/>
            <person name="Gonzalez J."/>
            <person name="Henrissat B."/>
            <person name="Kuo A."/>
            <person name="Liang C."/>
            <person name="Lipzen A."/>
            <person name="Lutzoni F."/>
            <person name="Magnuson J."/>
            <person name="Mondo S."/>
            <person name="Nolan M."/>
            <person name="Ohm R."/>
            <person name="Pangilinan J."/>
            <person name="Park H.-J."/>
            <person name="Ramirez L."/>
            <person name="Alfaro M."/>
            <person name="Sun H."/>
            <person name="Tritt A."/>
            <person name="Yoshinaga Y."/>
            <person name="Zwiers L.-H."/>
            <person name="Turgeon B."/>
            <person name="Goodwin S."/>
            <person name="Spatafora J."/>
            <person name="Crous P."/>
            <person name="Grigoriev I."/>
        </authorList>
    </citation>
    <scope>NUCLEOTIDE SEQUENCE</scope>
    <source>
        <strain evidence="2">CBS 115976</strain>
    </source>
</reference>
<dbReference type="AlphaFoldDB" id="A0A6A6UPG9"/>
<evidence type="ECO:0000313" key="2">
    <source>
        <dbReference type="EMBL" id="KAF2673343.1"/>
    </source>
</evidence>
<proteinExistence type="predicted"/>
<feature type="compositionally biased region" description="Basic and acidic residues" evidence="1">
    <location>
        <begin position="157"/>
        <end position="222"/>
    </location>
</feature>
<gene>
    <name evidence="2" type="ORF">BT63DRAFT_451386</name>
</gene>